<comment type="caution">
    <text evidence="1">The sequence shown here is derived from an EMBL/GenBank/DDBJ whole genome shotgun (WGS) entry which is preliminary data.</text>
</comment>
<accession>A0A0F8VVE1</accession>
<organism evidence="1">
    <name type="scientific">marine sediment metagenome</name>
    <dbReference type="NCBI Taxonomy" id="412755"/>
    <lineage>
        <taxon>unclassified sequences</taxon>
        <taxon>metagenomes</taxon>
        <taxon>ecological metagenomes</taxon>
    </lineage>
</organism>
<dbReference type="EMBL" id="LAZR01069129">
    <property type="protein sequence ID" value="KKK48312.1"/>
    <property type="molecule type" value="Genomic_DNA"/>
</dbReference>
<proteinExistence type="predicted"/>
<dbReference type="SUPFAM" id="SSF48576">
    <property type="entry name" value="Terpenoid synthases"/>
    <property type="match status" value="1"/>
</dbReference>
<sequence length="224" mass="24153">MEILTRYRPALLDAVEALMADQGEAPLLDMARYHMGLAEVDGTPSRTAVGKMIRPTLCLAVCEALGGVVDDCLPAAVSLEIVHRTSLVFDDIQDNSRQRNHRDTVWEVCGVNQALNVGLALSAIGRLALQGMTGRVDTALILLVERRLEEAVVDLCRGQYQDLDFLETLPTVAGYMEMIRLKTGVLVGASCQVGALVAGAMHQAAAARCFGEALGVAFQLHDDY</sequence>
<dbReference type="GO" id="GO:0008299">
    <property type="term" value="P:isoprenoid biosynthetic process"/>
    <property type="evidence" value="ECO:0007669"/>
    <property type="project" value="InterPro"/>
</dbReference>
<dbReference type="InterPro" id="IPR008949">
    <property type="entry name" value="Isoprenoid_synthase_dom_sf"/>
</dbReference>
<reference evidence="1" key="1">
    <citation type="journal article" date="2015" name="Nature">
        <title>Complex archaea that bridge the gap between prokaryotes and eukaryotes.</title>
        <authorList>
            <person name="Spang A."/>
            <person name="Saw J.H."/>
            <person name="Jorgensen S.L."/>
            <person name="Zaremba-Niedzwiedzka K."/>
            <person name="Martijn J."/>
            <person name="Lind A.E."/>
            <person name="van Eijk R."/>
            <person name="Schleper C."/>
            <person name="Guy L."/>
            <person name="Ettema T.J."/>
        </authorList>
    </citation>
    <scope>NUCLEOTIDE SEQUENCE</scope>
</reference>
<dbReference type="InterPro" id="IPR000092">
    <property type="entry name" value="Polyprenyl_synt"/>
</dbReference>
<dbReference type="GO" id="GO:0004659">
    <property type="term" value="F:prenyltransferase activity"/>
    <property type="evidence" value="ECO:0007669"/>
    <property type="project" value="InterPro"/>
</dbReference>
<feature type="non-terminal residue" evidence="1">
    <location>
        <position position="224"/>
    </location>
</feature>
<dbReference type="SFLD" id="SFLDS00005">
    <property type="entry name" value="Isoprenoid_Synthase_Type_I"/>
    <property type="match status" value="1"/>
</dbReference>
<dbReference type="PANTHER" id="PTHR12001">
    <property type="entry name" value="GERANYLGERANYL PYROPHOSPHATE SYNTHASE"/>
    <property type="match status" value="1"/>
</dbReference>
<protein>
    <recommendedName>
        <fullName evidence="2">Polyprenyl synthetase</fullName>
    </recommendedName>
</protein>
<dbReference type="PANTHER" id="PTHR12001:SF86">
    <property type="entry name" value="GERANYLGERANYL DIPHOSPHATE SYNTHASE"/>
    <property type="match status" value="1"/>
</dbReference>
<evidence type="ECO:0000313" key="1">
    <source>
        <dbReference type="EMBL" id="KKK48312.1"/>
    </source>
</evidence>
<dbReference type="Pfam" id="PF00348">
    <property type="entry name" value="polyprenyl_synt"/>
    <property type="match status" value="1"/>
</dbReference>
<gene>
    <name evidence="1" type="ORF">LCGC14_3146370</name>
</gene>
<dbReference type="Gene3D" id="1.10.600.10">
    <property type="entry name" value="Farnesyl Diphosphate Synthase"/>
    <property type="match status" value="1"/>
</dbReference>
<name>A0A0F8VVE1_9ZZZZ</name>
<dbReference type="AlphaFoldDB" id="A0A0F8VVE1"/>
<evidence type="ECO:0008006" key="2">
    <source>
        <dbReference type="Google" id="ProtNLM"/>
    </source>
</evidence>